<keyword evidence="2" id="KW-1185">Reference proteome</keyword>
<sequence length="284" mass="32689">MNYQSDTTKLLSVRERRKKVMVLKNEKYFAFIRIPCKSVSSKAICLPDASQPPVPGNALICQHAICHRLRFDVGSQNTWTIFLQNYRGQREYEKRYGLYLVLEGRQSMQKNETILGLLKKPKGSRFGVLRVHLKRSQREKEEEEEEEEEEENMLIYYPKPSIALKNIRLLSQLSILFCRYIGSPAGLPKGLDETKLQRLHLSTPRTFAPESNQILAISSLRHCPRLAGSSKSMLGNDVHLNARFHCPGTGYRLEDIIGLRFKRRIPGENRPGSYAHIFDILFGI</sequence>
<comment type="caution">
    <text evidence="1">The sequence shown here is derived from an EMBL/GenBank/DDBJ whole genome shotgun (WGS) entry which is preliminary data.</text>
</comment>
<reference evidence="1 2" key="1">
    <citation type="journal article" date="2024" name="Ann. Entomol. Soc. Am.">
        <title>Genomic analyses of the southern and eastern yellowjacket wasps (Hymenoptera: Vespidae) reveal evolutionary signatures of social life.</title>
        <authorList>
            <person name="Catto M.A."/>
            <person name="Caine P.B."/>
            <person name="Orr S.E."/>
            <person name="Hunt B.G."/>
            <person name="Goodisman M.A.D."/>
        </authorList>
    </citation>
    <scope>NUCLEOTIDE SEQUENCE [LARGE SCALE GENOMIC DNA]</scope>
    <source>
        <strain evidence="1">233</strain>
        <tissue evidence="1">Head and thorax</tissue>
    </source>
</reference>
<dbReference type="Proteomes" id="UP001607302">
    <property type="component" value="Unassembled WGS sequence"/>
</dbReference>
<dbReference type="AlphaFoldDB" id="A0ABD2A3J3"/>
<evidence type="ECO:0000313" key="2">
    <source>
        <dbReference type="Proteomes" id="UP001607302"/>
    </source>
</evidence>
<name>A0ABD2A3J3_VESSQ</name>
<organism evidence="1 2">
    <name type="scientific">Vespula squamosa</name>
    <name type="common">Southern yellow jacket</name>
    <name type="synonym">Wasp</name>
    <dbReference type="NCBI Taxonomy" id="30214"/>
    <lineage>
        <taxon>Eukaryota</taxon>
        <taxon>Metazoa</taxon>
        <taxon>Ecdysozoa</taxon>
        <taxon>Arthropoda</taxon>
        <taxon>Hexapoda</taxon>
        <taxon>Insecta</taxon>
        <taxon>Pterygota</taxon>
        <taxon>Neoptera</taxon>
        <taxon>Endopterygota</taxon>
        <taxon>Hymenoptera</taxon>
        <taxon>Apocrita</taxon>
        <taxon>Aculeata</taxon>
        <taxon>Vespoidea</taxon>
        <taxon>Vespidae</taxon>
        <taxon>Vespinae</taxon>
        <taxon>Vespula</taxon>
    </lineage>
</organism>
<protein>
    <submittedName>
        <fullName evidence="1">Uncharacterized protein</fullName>
    </submittedName>
</protein>
<proteinExistence type="predicted"/>
<gene>
    <name evidence="1" type="ORF">V1478_014898</name>
</gene>
<accession>A0ABD2A3J3</accession>
<dbReference type="EMBL" id="JAUDFV010000155">
    <property type="protein sequence ID" value="KAL2715200.1"/>
    <property type="molecule type" value="Genomic_DNA"/>
</dbReference>
<evidence type="ECO:0000313" key="1">
    <source>
        <dbReference type="EMBL" id="KAL2715200.1"/>
    </source>
</evidence>